<evidence type="ECO:0000313" key="1">
    <source>
        <dbReference type="EMBL" id="KAL0338920.1"/>
    </source>
</evidence>
<gene>
    <name evidence="1" type="ORF">Sangu_1414100</name>
</gene>
<dbReference type="EMBL" id="JACGWK010000008">
    <property type="protein sequence ID" value="KAL0338920.1"/>
    <property type="molecule type" value="Genomic_DNA"/>
</dbReference>
<dbReference type="AlphaFoldDB" id="A0AAW2N7L6"/>
<reference evidence="1" key="2">
    <citation type="journal article" date="2024" name="Plant">
        <title>Genomic evolution and insights into agronomic trait innovations of Sesamum species.</title>
        <authorList>
            <person name="Miao H."/>
            <person name="Wang L."/>
            <person name="Qu L."/>
            <person name="Liu H."/>
            <person name="Sun Y."/>
            <person name="Le M."/>
            <person name="Wang Q."/>
            <person name="Wei S."/>
            <person name="Zheng Y."/>
            <person name="Lin W."/>
            <person name="Duan Y."/>
            <person name="Cao H."/>
            <person name="Xiong S."/>
            <person name="Wang X."/>
            <person name="Wei L."/>
            <person name="Li C."/>
            <person name="Ma Q."/>
            <person name="Ju M."/>
            <person name="Zhao R."/>
            <person name="Li G."/>
            <person name="Mu C."/>
            <person name="Tian Q."/>
            <person name="Mei H."/>
            <person name="Zhang T."/>
            <person name="Gao T."/>
            <person name="Zhang H."/>
        </authorList>
    </citation>
    <scope>NUCLEOTIDE SEQUENCE</scope>
    <source>
        <strain evidence="1">G01</strain>
    </source>
</reference>
<reference evidence="1" key="1">
    <citation type="submission" date="2020-06" db="EMBL/GenBank/DDBJ databases">
        <authorList>
            <person name="Li T."/>
            <person name="Hu X."/>
            <person name="Zhang T."/>
            <person name="Song X."/>
            <person name="Zhang H."/>
            <person name="Dai N."/>
            <person name="Sheng W."/>
            <person name="Hou X."/>
            <person name="Wei L."/>
        </authorList>
    </citation>
    <scope>NUCLEOTIDE SEQUENCE</scope>
    <source>
        <strain evidence="1">G01</strain>
        <tissue evidence="1">Leaf</tissue>
    </source>
</reference>
<accession>A0AAW2N7L6</accession>
<comment type="caution">
    <text evidence="1">The sequence shown here is derived from an EMBL/GenBank/DDBJ whole genome shotgun (WGS) entry which is preliminary data.</text>
</comment>
<protein>
    <submittedName>
        <fullName evidence="1">Uncharacterized protein</fullName>
    </submittedName>
</protein>
<name>A0AAW2N7L6_9LAMI</name>
<organism evidence="1">
    <name type="scientific">Sesamum angustifolium</name>
    <dbReference type="NCBI Taxonomy" id="2727405"/>
    <lineage>
        <taxon>Eukaryota</taxon>
        <taxon>Viridiplantae</taxon>
        <taxon>Streptophyta</taxon>
        <taxon>Embryophyta</taxon>
        <taxon>Tracheophyta</taxon>
        <taxon>Spermatophyta</taxon>
        <taxon>Magnoliopsida</taxon>
        <taxon>eudicotyledons</taxon>
        <taxon>Gunneridae</taxon>
        <taxon>Pentapetalae</taxon>
        <taxon>asterids</taxon>
        <taxon>lamiids</taxon>
        <taxon>Lamiales</taxon>
        <taxon>Pedaliaceae</taxon>
        <taxon>Sesamum</taxon>
    </lineage>
</organism>
<sequence>MFKGVPREFFFSNNVCAPNNSCAAVDAHMPVLLVFFSIVSGFLVHSECSLMELEHVGGAVELYCIDLLGEKAEELKHVGGKYNEKRLIRERRLWGL</sequence>
<proteinExistence type="predicted"/>